<dbReference type="AlphaFoldDB" id="U5DAE8"/>
<sequence length="224" mass="24871">MDEQGRCRASSSDIVSPSSSFGGEQQVVEHVDVTRCIRREERLVHGLLRADHGSLLREMRRRIDRQERERERERGGKGVSVYVLLIEEERGSLVGVNIPKIEVRFGQLCVEANAHMGRRALPTLVNATINTLEDMLSFIGLSTSKKTKFNILKGVSGIVKPSRMTLVLGPPSSGKTTLLLALAGKLDPGLKVSGKVAYNGKDLKDFFPLRICFTWANKICILEK</sequence>
<dbReference type="PANTHER" id="PTHR48040">
    <property type="entry name" value="PLEIOTROPIC DRUG RESISTANCE PROTEIN 1-LIKE ISOFORM X1"/>
    <property type="match status" value="1"/>
</dbReference>
<keyword evidence="1" id="KW-0175">Coiled coil</keyword>
<organism evidence="4 5">
    <name type="scientific">Amborella trichopoda</name>
    <dbReference type="NCBI Taxonomy" id="13333"/>
    <lineage>
        <taxon>Eukaryota</taxon>
        <taxon>Viridiplantae</taxon>
        <taxon>Streptophyta</taxon>
        <taxon>Embryophyta</taxon>
        <taxon>Tracheophyta</taxon>
        <taxon>Spermatophyta</taxon>
        <taxon>Magnoliopsida</taxon>
        <taxon>Amborellales</taxon>
        <taxon>Amborellaceae</taxon>
        <taxon>Amborella</taxon>
    </lineage>
</organism>
<evidence type="ECO:0000313" key="5">
    <source>
        <dbReference type="Proteomes" id="UP000017836"/>
    </source>
</evidence>
<name>U5DAE8_AMBTC</name>
<feature type="domain" description="ABC transporter" evidence="3">
    <location>
        <begin position="152"/>
        <end position="205"/>
    </location>
</feature>
<dbReference type="Gene3D" id="3.40.50.300">
    <property type="entry name" value="P-loop containing nucleotide triphosphate hydrolases"/>
    <property type="match status" value="1"/>
</dbReference>
<dbReference type="InterPro" id="IPR003439">
    <property type="entry name" value="ABC_transporter-like_ATP-bd"/>
</dbReference>
<feature type="region of interest" description="Disordered" evidence="2">
    <location>
        <begin position="1"/>
        <end position="23"/>
    </location>
</feature>
<dbReference type="HOGENOM" id="CLU_1236525_0_0_1"/>
<accession>U5DAE8</accession>
<proteinExistence type="predicted"/>
<dbReference type="Proteomes" id="UP000017836">
    <property type="component" value="Unassembled WGS sequence"/>
</dbReference>
<feature type="coiled-coil region" evidence="1">
    <location>
        <begin position="49"/>
        <end position="76"/>
    </location>
</feature>
<dbReference type="Pfam" id="PF00005">
    <property type="entry name" value="ABC_tran"/>
    <property type="match status" value="1"/>
</dbReference>
<protein>
    <recommendedName>
        <fullName evidence="3">ABC transporter domain-containing protein</fullName>
    </recommendedName>
</protein>
<dbReference type="PANTHER" id="PTHR48040:SF60">
    <property type="entry name" value="ABC TRANSPORTER DOMAIN-CONTAINING PROTEIN"/>
    <property type="match status" value="1"/>
</dbReference>
<evidence type="ECO:0000313" key="4">
    <source>
        <dbReference type="EMBL" id="ERN19479.1"/>
    </source>
</evidence>
<dbReference type="InterPro" id="IPR027417">
    <property type="entry name" value="P-loop_NTPase"/>
</dbReference>
<evidence type="ECO:0000256" key="1">
    <source>
        <dbReference type="SAM" id="Coils"/>
    </source>
</evidence>
<evidence type="ECO:0000259" key="3">
    <source>
        <dbReference type="Pfam" id="PF00005"/>
    </source>
</evidence>
<dbReference type="Gramene" id="ERN19479">
    <property type="protein sequence ID" value="ERN19479"/>
    <property type="gene ID" value="AMTR_s00069p00193610"/>
</dbReference>
<keyword evidence="5" id="KW-1185">Reference proteome</keyword>
<evidence type="ECO:0000256" key="2">
    <source>
        <dbReference type="SAM" id="MobiDB-lite"/>
    </source>
</evidence>
<dbReference type="eggNOG" id="KOG0065">
    <property type="taxonomic scope" value="Eukaryota"/>
</dbReference>
<dbReference type="GO" id="GO:0016887">
    <property type="term" value="F:ATP hydrolysis activity"/>
    <property type="evidence" value="ECO:0007669"/>
    <property type="project" value="InterPro"/>
</dbReference>
<reference evidence="5" key="1">
    <citation type="journal article" date="2013" name="Science">
        <title>The Amborella genome and the evolution of flowering plants.</title>
        <authorList>
            <consortium name="Amborella Genome Project"/>
        </authorList>
    </citation>
    <scope>NUCLEOTIDE SEQUENCE [LARGE SCALE GENOMIC DNA]</scope>
</reference>
<gene>
    <name evidence="4" type="ORF">AMTR_s00069p00193610</name>
</gene>
<feature type="compositionally biased region" description="Low complexity" evidence="2">
    <location>
        <begin position="10"/>
        <end position="20"/>
    </location>
</feature>
<dbReference type="SUPFAM" id="SSF52540">
    <property type="entry name" value="P-loop containing nucleoside triphosphate hydrolases"/>
    <property type="match status" value="1"/>
</dbReference>
<dbReference type="EMBL" id="KI392069">
    <property type="protein sequence ID" value="ERN19479.1"/>
    <property type="molecule type" value="Genomic_DNA"/>
</dbReference>
<dbReference type="GO" id="GO:0005524">
    <property type="term" value="F:ATP binding"/>
    <property type="evidence" value="ECO:0007669"/>
    <property type="project" value="InterPro"/>
</dbReference>